<name>A0A329RHL8_9STRA</name>
<dbReference type="GO" id="GO:0004252">
    <property type="term" value="F:serine-type endopeptidase activity"/>
    <property type="evidence" value="ECO:0007669"/>
    <property type="project" value="InterPro"/>
</dbReference>
<reference evidence="18 20" key="1">
    <citation type="submission" date="2018-01" db="EMBL/GenBank/DDBJ databases">
        <title>Draft genome of the strawberry crown rot pathogen Phytophthora cactorum.</title>
        <authorList>
            <person name="Armitage A.D."/>
            <person name="Lysoe E."/>
            <person name="Nellist C.F."/>
            <person name="Harrison R.J."/>
            <person name="Brurberg M.B."/>
        </authorList>
    </citation>
    <scope>NUCLEOTIDE SEQUENCE [LARGE SCALE GENOMIC DNA]</scope>
    <source>
        <strain evidence="18 20">10300</strain>
    </source>
</reference>
<evidence type="ECO:0000313" key="15">
    <source>
        <dbReference type="EMBL" id="KAG6944173.1"/>
    </source>
</evidence>
<feature type="signal peptide" evidence="8">
    <location>
        <begin position="1"/>
        <end position="19"/>
    </location>
</feature>
<gene>
    <name evidence="15" type="ORF">JG687_00018004</name>
    <name evidence="18" type="ORF">PC110_g19361</name>
    <name evidence="19" type="ORF">PC110_g19366</name>
    <name evidence="17" type="ORF">PC110_g19697</name>
    <name evidence="16" type="ORF">PC110_g21589</name>
    <name evidence="10" type="ORF">PC113_g23004</name>
    <name evidence="11" type="ORF">PC115_g22939</name>
    <name evidence="12" type="ORF">PC117_g25625</name>
    <name evidence="13" type="ORF">PC118_g23086</name>
    <name evidence="14" type="ORF">PC129_g22683</name>
</gene>
<comment type="subcellular location">
    <subcellularLocation>
        <location evidence="1">Secreted</location>
    </subcellularLocation>
</comment>
<dbReference type="EMBL" id="RCML01002029">
    <property type="protein sequence ID" value="KAG2959301.1"/>
    <property type="molecule type" value="Genomic_DNA"/>
</dbReference>
<keyword evidence="7" id="KW-0325">Glycoprotein</keyword>
<organism evidence="18 20">
    <name type="scientific">Phytophthora cactorum</name>
    <dbReference type="NCBI Taxonomy" id="29920"/>
    <lineage>
        <taxon>Eukaryota</taxon>
        <taxon>Sar</taxon>
        <taxon>Stramenopiles</taxon>
        <taxon>Oomycota</taxon>
        <taxon>Peronosporomycetes</taxon>
        <taxon>Peronosporales</taxon>
        <taxon>Peronosporaceae</taxon>
        <taxon>Phytophthora</taxon>
    </lineage>
</organism>
<feature type="chain" id="PRO_5040067707" description="Peptidase S1 domain-containing protein" evidence="8">
    <location>
        <begin position="20"/>
        <end position="255"/>
    </location>
</feature>
<dbReference type="EMBL" id="RCMV01002193">
    <property type="protein sequence ID" value="KAG3203882.1"/>
    <property type="molecule type" value="Genomic_DNA"/>
</dbReference>
<dbReference type="InterPro" id="IPR001314">
    <property type="entry name" value="Peptidase_S1A"/>
</dbReference>
<dbReference type="EMBL" id="MJFZ01001481">
    <property type="protein sequence ID" value="RAW21968.1"/>
    <property type="molecule type" value="Genomic_DNA"/>
</dbReference>
<dbReference type="Gene3D" id="2.40.10.10">
    <property type="entry name" value="Trypsin-like serine proteases"/>
    <property type="match status" value="1"/>
</dbReference>
<dbReference type="EMBL" id="MJFZ01000919">
    <property type="protein sequence ID" value="RAW24205.1"/>
    <property type="molecule type" value="Genomic_DNA"/>
</dbReference>
<reference evidence="15" key="3">
    <citation type="submission" date="2021-01" db="EMBL/GenBank/DDBJ databases">
        <title>Phytophthora aleatoria, a newly-described species from Pinus radiata is distinct from Phytophthora cactorum isolates based on comparative genomics.</title>
        <authorList>
            <person name="Mcdougal R."/>
            <person name="Panda P."/>
            <person name="Williams N."/>
            <person name="Studholme D.J."/>
        </authorList>
    </citation>
    <scope>NUCLEOTIDE SEQUENCE</scope>
    <source>
        <strain evidence="15">NZFS 3830</strain>
    </source>
</reference>
<evidence type="ECO:0000313" key="12">
    <source>
        <dbReference type="EMBL" id="KAG2885281.1"/>
    </source>
</evidence>
<dbReference type="GO" id="GO:0005576">
    <property type="term" value="C:extracellular region"/>
    <property type="evidence" value="ECO:0007669"/>
    <property type="project" value="UniProtKB-SubCell"/>
</dbReference>
<keyword evidence="5" id="KW-0843">Virulence</keyword>
<sequence>MNLMSVTVAVSLLFGVASAILGGQVVPIGTKTYTVGIRTTANGESFCGGALIAPSYVISSAHCEWRDVEYVTVGSHYINGSEEGVPADGEQIKIEVHHMHPKFDLNATGSPWDFVILKLERPSKFTPVKLPKHGDDKKGVWGTTMGWGVTSTPDGDYSLELKSVKLQVWGDKECKDVFADVQFPSFVCAGGVAGKDACAGDMGDPLIRENQKGDADDILIGLNSAGYDCGLEGIPRWYSRVTAVLPWINSIINGN</sequence>
<keyword evidence="4 8" id="KW-0732">Signal</keyword>
<evidence type="ECO:0000313" key="19">
    <source>
        <dbReference type="EMBL" id="RAW24210.1"/>
    </source>
</evidence>
<evidence type="ECO:0000313" key="20">
    <source>
        <dbReference type="Proteomes" id="UP000251314"/>
    </source>
</evidence>
<keyword evidence="6" id="KW-1015">Disulfide bond</keyword>
<comment type="similarity">
    <text evidence="2">Belongs to the peptidase S1 family.</text>
</comment>
<dbReference type="EMBL" id="MJFZ01000974">
    <property type="protein sequence ID" value="RAW23873.1"/>
    <property type="molecule type" value="Genomic_DNA"/>
</dbReference>
<evidence type="ECO:0000256" key="1">
    <source>
        <dbReference type="ARBA" id="ARBA00004613"/>
    </source>
</evidence>
<dbReference type="InterPro" id="IPR001254">
    <property type="entry name" value="Trypsin_dom"/>
</dbReference>
<evidence type="ECO:0000256" key="6">
    <source>
        <dbReference type="ARBA" id="ARBA00023157"/>
    </source>
</evidence>
<feature type="domain" description="Peptidase S1" evidence="9">
    <location>
        <begin position="20"/>
        <end position="253"/>
    </location>
</feature>
<evidence type="ECO:0000256" key="3">
    <source>
        <dbReference type="ARBA" id="ARBA00022525"/>
    </source>
</evidence>
<dbReference type="Proteomes" id="UP000697107">
    <property type="component" value="Unassembled WGS sequence"/>
</dbReference>
<dbReference type="PANTHER" id="PTHR24276:SF98">
    <property type="entry name" value="FI18310P1-RELATED"/>
    <property type="match status" value="1"/>
</dbReference>
<proteinExistence type="inferred from homology"/>
<dbReference type="VEuPathDB" id="FungiDB:PC110_g19697"/>
<evidence type="ECO:0000259" key="9">
    <source>
        <dbReference type="PROSITE" id="PS50240"/>
    </source>
</evidence>
<evidence type="ECO:0000313" key="17">
    <source>
        <dbReference type="EMBL" id="RAW23873.1"/>
    </source>
</evidence>
<evidence type="ECO:0000256" key="4">
    <source>
        <dbReference type="ARBA" id="ARBA00022729"/>
    </source>
</evidence>
<evidence type="ECO:0000313" key="13">
    <source>
        <dbReference type="EMBL" id="KAG2959301.1"/>
    </source>
</evidence>
<dbReference type="EMBL" id="RCMG01001948">
    <property type="protein sequence ID" value="KAG2817156.1"/>
    <property type="molecule type" value="Genomic_DNA"/>
</dbReference>
<evidence type="ECO:0000313" key="18">
    <source>
        <dbReference type="EMBL" id="RAW24205.1"/>
    </source>
</evidence>
<accession>A0A329RHL8</accession>
<evidence type="ECO:0000256" key="7">
    <source>
        <dbReference type="ARBA" id="ARBA00023180"/>
    </source>
</evidence>
<dbReference type="Proteomes" id="UP000760860">
    <property type="component" value="Unassembled WGS sequence"/>
</dbReference>
<dbReference type="VEuPathDB" id="FungiDB:PC110_g19361"/>
<reference evidence="14" key="2">
    <citation type="submission" date="2018-05" db="EMBL/GenBank/DDBJ databases">
        <title>Effector identification in a new, highly contiguous assembly of the strawberry crown rot pathogen Phytophthora cactorum.</title>
        <authorList>
            <person name="Armitage A.D."/>
            <person name="Nellist C.F."/>
            <person name="Bates H."/>
            <person name="Vickerstaff R.J."/>
            <person name="Harrison R.J."/>
        </authorList>
    </citation>
    <scope>NUCLEOTIDE SEQUENCE</scope>
    <source>
        <strain evidence="10">15-7</strain>
        <strain evidence="11">4032</strain>
        <strain evidence="12">4040</strain>
        <strain evidence="13">P415</strain>
        <strain evidence="14">P421</strain>
    </source>
</reference>
<dbReference type="SUPFAM" id="SSF50494">
    <property type="entry name" value="Trypsin-like serine proteases"/>
    <property type="match status" value="1"/>
</dbReference>
<evidence type="ECO:0000313" key="10">
    <source>
        <dbReference type="EMBL" id="KAG2817156.1"/>
    </source>
</evidence>
<dbReference type="GO" id="GO:0006508">
    <property type="term" value="P:proteolysis"/>
    <property type="evidence" value="ECO:0007669"/>
    <property type="project" value="InterPro"/>
</dbReference>
<dbReference type="Proteomes" id="UP000735874">
    <property type="component" value="Unassembled WGS sequence"/>
</dbReference>
<dbReference type="STRING" id="29920.A0A329RHL8"/>
<dbReference type="OrthoDB" id="93931at2759"/>
<evidence type="ECO:0000256" key="2">
    <source>
        <dbReference type="ARBA" id="ARBA00007664"/>
    </source>
</evidence>
<dbReference type="SMART" id="SM00020">
    <property type="entry name" value="Tryp_SPc"/>
    <property type="match status" value="1"/>
</dbReference>
<evidence type="ECO:0000256" key="8">
    <source>
        <dbReference type="SAM" id="SignalP"/>
    </source>
</evidence>
<dbReference type="EMBL" id="JAENGZ010002303">
    <property type="protein sequence ID" value="KAG6944173.1"/>
    <property type="molecule type" value="Genomic_DNA"/>
</dbReference>
<comment type="caution">
    <text evidence="18">The sequence shown here is derived from an EMBL/GenBank/DDBJ whole genome shotgun (WGS) entry which is preliminary data.</text>
</comment>
<dbReference type="VEuPathDB" id="FungiDB:PC110_g19366"/>
<protein>
    <recommendedName>
        <fullName evidence="9">Peptidase S1 domain-containing protein</fullName>
    </recommendedName>
</protein>
<dbReference type="Proteomes" id="UP000251314">
    <property type="component" value="Unassembled WGS sequence"/>
</dbReference>
<dbReference type="CDD" id="cd00190">
    <property type="entry name" value="Tryp_SPc"/>
    <property type="match status" value="1"/>
</dbReference>
<evidence type="ECO:0000313" key="14">
    <source>
        <dbReference type="EMBL" id="KAG3203882.1"/>
    </source>
</evidence>
<dbReference type="EMBL" id="MJFZ01000919">
    <property type="protein sequence ID" value="RAW24210.1"/>
    <property type="molecule type" value="Genomic_DNA"/>
</dbReference>
<dbReference type="Proteomes" id="UP000688947">
    <property type="component" value="Unassembled WGS sequence"/>
</dbReference>
<dbReference type="PROSITE" id="PS50240">
    <property type="entry name" value="TRYPSIN_DOM"/>
    <property type="match status" value="1"/>
</dbReference>
<dbReference type="AlphaFoldDB" id="A0A329RHL8"/>
<dbReference type="EMBL" id="RCMK01002046">
    <property type="protein sequence ID" value="KAG2885281.1"/>
    <property type="molecule type" value="Genomic_DNA"/>
</dbReference>
<keyword evidence="3" id="KW-0964">Secreted</keyword>
<dbReference type="Pfam" id="PF00089">
    <property type="entry name" value="Trypsin"/>
    <property type="match status" value="1"/>
</dbReference>
<dbReference type="InterPro" id="IPR009003">
    <property type="entry name" value="Peptidase_S1_PA"/>
</dbReference>
<dbReference type="InterPro" id="IPR050430">
    <property type="entry name" value="Peptidase_S1"/>
</dbReference>
<dbReference type="Proteomes" id="UP000774804">
    <property type="component" value="Unassembled WGS sequence"/>
</dbReference>
<dbReference type="VEuPathDB" id="FungiDB:PC110_g21589"/>
<dbReference type="PRINTS" id="PR00722">
    <property type="entry name" value="CHYMOTRYPSIN"/>
</dbReference>
<dbReference type="EMBL" id="RCMI01002078">
    <property type="protein sequence ID" value="KAG2878898.1"/>
    <property type="molecule type" value="Genomic_DNA"/>
</dbReference>
<evidence type="ECO:0000313" key="11">
    <source>
        <dbReference type="EMBL" id="KAG2878898.1"/>
    </source>
</evidence>
<dbReference type="PANTHER" id="PTHR24276">
    <property type="entry name" value="POLYSERASE-RELATED"/>
    <property type="match status" value="1"/>
</dbReference>
<evidence type="ECO:0000313" key="16">
    <source>
        <dbReference type="EMBL" id="RAW21968.1"/>
    </source>
</evidence>
<keyword evidence="20" id="KW-1185">Reference proteome</keyword>
<dbReference type="Proteomes" id="UP000736787">
    <property type="component" value="Unassembled WGS sequence"/>
</dbReference>
<evidence type="ECO:0000256" key="5">
    <source>
        <dbReference type="ARBA" id="ARBA00023026"/>
    </source>
</evidence>
<dbReference type="InterPro" id="IPR043504">
    <property type="entry name" value="Peptidase_S1_PA_chymotrypsin"/>
</dbReference>